<proteinExistence type="predicted"/>
<dbReference type="EMBL" id="AVOT02002619">
    <property type="protein sequence ID" value="MBW0470986.1"/>
    <property type="molecule type" value="Genomic_DNA"/>
</dbReference>
<dbReference type="AlphaFoldDB" id="A0A9Q3BRJ1"/>
<protein>
    <submittedName>
        <fullName evidence="1">Uncharacterized protein</fullName>
    </submittedName>
</protein>
<keyword evidence="2" id="KW-1185">Reference proteome</keyword>
<accession>A0A9Q3BRJ1</accession>
<organism evidence="1 2">
    <name type="scientific">Austropuccinia psidii MF-1</name>
    <dbReference type="NCBI Taxonomy" id="1389203"/>
    <lineage>
        <taxon>Eukaryota</taxon>
        <taxon>Fungi</taxon>
        <taxon>Dikarya</taxon>
        <taxon>Basidiomycota</taxon>
        <taxon>Pucciniomycotina</taxon>
        <taxon>Pucciniomycetes</taxon>
        <taxon>Pucciniales</taxon>
        <taxon>Sphaerophragmiaceae</taxon>
        <taxon>Austropuccinia</taxon>
    </lineage>
</organism>
<dbReference type="Proteomes" id="UP000765509">
    <property type="component" value="Unassembled WGS sequence"/>
</dbReference>
<name>A0A9Q3BRJ1_9BASI</name>
<dbReference type="OrthoDB" id="3243429at2759"/>
<evidence type="ECO:0000313" key="1">
    <source>
        <dbReference type="EMBL" id="MBW0470986.1"/>
    </source>
</evidence>
<gene>
    <name evidence="1" type="ORF">O181_010701</name>
</gene>
<sequence length="121" mass="13841">MVIASQLTRELWPYTFQHAAWIFNWTLHADDVTTPNEIVAKRRQSLAPLRVYGVKGYIYHHLFKKDSSEQAIVGYHLGEAPDSKGWLFWVPDKGKVVKGASVKFNKNWFCGGGLFDVNTGW</sequence>
<reference evidence="1" key="1">
    <citation type="submission" date="2021-03" db="EMBL/GenBank/DDBJ databases">
        <title>Draft genome sequence of rust myrtle Austropuccinia psidii MF-1, a brazilian biotype.</title>
        <authorList>
            <person name="Quecine M.C."/>
            <person name="Pachon D.M.R."/>
            <person name="Bonatelli M.L."/>
            <person name="Correr F.H."/>
            <person name="Franceschini L.M."/>
            <person name="Leite T.F."/>
            <person name="Margarido G.R.A."/>
            <person name="Almeida C.A."/>
            <person name="Ferrarezi J.A."/>
            <person name="Labate C.A."/>
        </authorList>
    </citation>
    <scope>NUCLEOTIDE SEQUENCE</scope>
    <source>
        <strain evidence="1">MF-1</strain>
    </source>
</reference>
<evidence type="ECO:0000313" key="2">
    <source>
        <dbReference type="Proteomes" id="UP000765509"/>
    </source>
</evidence>
<comment type="caution">
    <text evidence="1">The sequence shown here is derived from an EMBL/GenBank/DDBJ whole genome shotgun (WGS) entry which is preliminary data.</text>
</comment>